<dbReference type="RefSeq" id="WP_045316178.1">
    <property type="nucleotide sequence ID" value="NZ_JYJG01000329.1"/>
</dbReference>
<name>A0A0F0GLC5_LENAE</name>
<dbReference type="Pfam" id="PF01636">
    <property type="entry name" value="APH"/>
    <property type="match status" value="1"/>
</dbReference>
<dbReference type="Proteomes" id="UP000033393">
    <property type="component" value="Unassembled WGS sequence"/>
</dbReference>
<gene>
    <name evidence="2" type="ORF">UK23_35755</name>
</gene>
<dbReference type="PATRIC" id="fig|68170.10.peg.9296"/>
<dbReference type="SUPFAM" id="SSF56112">
    <property type="entry name" value="Protein kinase-like (PK-like)"/>
    <property type="match status" value="1"/>
</dbReference>
<keyword evidence="3" id="KW-1185">Reference proteome</keyword>
<evidence type="ECO:0000313" key="3">
    <source>
        <dbReference type="Proteomes" id="UP000033393"/>
    </source>
</evidence>
<feature type="domain" description="Aminoglycoside phosphotransferase" evidence="1">
    <location>
        <begin position="4"/>
        <end position="203"/>
    </location>
</feature>
<dbReference type="Gene3D" id="3.30.200.20">
    <property type="entry name" value="Phosphorylase Kinase, domain 1"/>
    <property type="match status" value="1"/>
</dbReference>
<proteinExistence type="predicted"/>
<dbReference type="EMBL" id="JYJG01000329">
    <property type="protein sequence ID" value="KJK42772.1"/>
    <property type="molecule type" value="Genomic_DNA"/>
</dbReference>
<organism evidence="2 3">
    <name type="scientific">Lentzea aerocolonigenes</name>
    <name type="common">Lechevalieria aerocolonigenes</name>
    <name type="synonym">Saccharothrix aerocolonigenes</name>
    <dbReference type="NCBI Taxonomy" id="68170"/>
    <lineage>
        <taxon>Bacteria</taxon>
        <taxon>Bacillati</taxon>
        <taxon>Actinomycetota</taxon>
        <taxon>Actinomycetes</taxon>
        <taxon>Pseudonocardiales</taxon>
        <taxon>Pseudonocardiaceae</taxon>
        <taxon>Lentzea</taxon>
    </lineage>
</organism>
<evidence type="ECO:0000313" key="2">
    <source>
        <dbReference type="EMBL" id="KJK42772.1"/>
    </source>
</evidence>
<dbReference type="STRING" id="68170.GCA_000974445_06817"/>
<dbReference type="OrthoDB" id="9797603at2"/>
<dbReference type="Gene3D" id="3.90.1200.10">
    <property type="match status" value="1"/>
</dbReference>
<protein>
    <submittedName>
        <fullName evidence="2">Aminoglycoside phosphotransferase</fullName>
    </submittedName>
</protein>
<sequence length="248" mass="26616">MTYLGEGWDSTAELVGGRWVERRPRRAEIGPQLVRESVVMPWLAPLLPLPVPVPVVISDDPLVVRHELVPGAEVTSLYAVQGRQLGEFLRALHAVPVAEAAERGVGPMTLPVERFRAEVQVPGGDELLAEIGGLPADTLVHGDLGPEHVLGRDGVLTGVIDFGDLHIGDAAIDLAWALHSTPPEFVDALVAAYGVTDELRRRALIWHQLGPWHEVLYGNDIGDPRVAAGGLEGVRDRLAIGVSQGPTD</sequence>
<accession>A0A0F0GLC5</accession>
<reference evidence="2 3" key="1">
    <citation type="submission" date="2015-02" db="EMBL/GenBank/DDBJ databases">
        <authorList>
            <person name="Ju K.-S."/>
            <person name="Doroghazi J.R."/>
            <person name="Metcalf W."/>
        </authorList>
    </citation>
    <scope>NUCLEOTIDE SEQUENCE [LARGE SCALE GENOMIC DNA]</scope>
    <source>
        <strain evidence="2 3">NRRL B-16140</strain>
    </source>
</reference>
<keyword evidence="2" id="KW-0808">Transferase</keyword>
<evidence type="ECO:0000259" key="1">
    <source>
        <dbReference type="Pfam" id="PF01636"/>
    </source>
</evidence>
<dbReference type="GO" id="GO:0016740">
    <property type="term" value="F:transferase activity"/>
    <property type="evidence" value="ECO:0007669"/>
    <property type="project" value="UniProtKB-KW"/>
</dbReference>
<dbReference type="InterPro" id="IPR011009">
    <property type="entry name" value="Kinase-like_dom_sf"/>
</dbReference>
<dbReference type="AlphaFoldDB" id="A0A0F0GLC5"/>
<comment type="caution">
    <text evidence="2">The sequence shown here is derived from an EMBL/GenBank/DDBJ whole genome shotgun (WGS) entry which is preliminary data.</text>
</comment>
<dbReference type="InterPro" id="IPR002575">
    <property type="entry name" value="Aminoglycoside_PTrfase"/>
</dbReference>